<dbReference type="GO" id="GO:0005886">
    <property type="term" value="C:plasma membrane"/>
    <property type="evidence" value="ECO:0007669"/>
    <property type="project" value="UniProtKB-SubCell"/>
</dbReference>
<proteinExistence type="predicted"/>
<dbReference type="Pfam" id="PF07690">
    <property type="entry name" value="MFS_1"/>
    <property type="match status" value="1"/>
</dbReference>
<evidence type="ECO:0000256" key="6">
    <source>
        <dbReference type="ARBA" id="ARBA00023136"/>
    </source>
</evidence>
<dbReference type="STRING" id="28034.BFX07_03305"/>
<name>A0A1W1W940_SULTA</name>
<keyword evidence="2" id="KW-0813">Transport</keyword>
<evidence type="ECO:0000313" key="9">
    <source>
        <dbReference type="EMBL" id="SMC02263.1"/>
    </source>
</evidence>
<evidence type="ECO:0000313" key="10">
    <source>
        <dbReference type="Proteomes" id="UP000192660"/>
    </source>
</evidence>
<dbReference type="Proteomes" id="UP000192660">
    <property type="component" value="Unassembled WGS sequence"/>
</dbReference>
<keyword evidence="5 7" id="KW-1133">Transmembrane helix</keyword>
<dbReference type="PANTHER" id="PTHR42718">
    <property type="entry name" value="MAJOR FACILITATOR SUPERFAMILY MULTIDRUG TRANSPORTER MFSC"/>
    <property type="match status" value="1"/>
</dbReference>
<feature type="transmembrane region" description="Helical" evidence="7">
    <location>
        <begin position="215"/>
        <end position="233"/>
    </location>
</feature>
<keyword evidence="6 7" id="KW-0472">Membrane</keyword>
<dbReference type="SUPFAM" id="SSF103473">
    <property type="entry name" value="MFS general substrate transporter"/>
    <property type="match status" value="1"/>
</dbReference>
<feature type="transmembrane region" description="Helical" evidence="7">
    <location>
        <begin position="132"/>
        <end position="153"/>
    </location>
</feature>
<dbReference type="InterPro" id="IPR036259">
    <property type="entry name" value="MFS_trans_sf"/>
</dbReference>
<dbReference type="PROSITE" id="PS50850">
    <property type="entry name" value="MFS"/>
    <property type="match status" value="1"/>
</dbReference>
<dbReference type="Gene3D" id="1.20.1250.20">
    <property type="entry name" value="MFS general substrate transporter like domains"/>
    <property type="match status" value="2"/>
</dbReference>
<dbReference type="GO" id="GO:0022857">
    <property type="term" value="F:transmembrane transporter activity"/>
    <property type="evidence" value="ECO:0007669"/>
    <property type="project" value="InterPro"/>
</dbReference>
<protein>
    <submittedName>
        <fullName evidence="9">Major Facilitator Superfamily protein</fullName>
    </submittedName>
</protein>
<dbReference type="PANTHER" id="PTHR42718:SF46">
    <property type="entry name" value="BLR6921 PROTEIN"/>
    <property type="match status" value="1"/>
</dbReference>
<dbReference type="InterPro" id="IPR011701">
    <property type="entry name" value="MFS"/>
</dbReference>
<comment type="subcellular location">
    <subcellularLocation>
        <location evidence="1">Cell membrane</location>
        <topology evidence="1">Multi-pass membrane protein</topology>
    </subcellularLocation>
</comment>
<keyword evidence="10" id="KW-1185">Reference proteome</keyword>
<feature type="transmembrane region" description="Helical" evidence="7">
    <location>
        <begin position="317"/>
        <end position="335"/>
    </location>
</feature>
<dbReference type="InterPro" id="IPR001958">
    <property type="entry name" value="Tet-R_TetA/multi-R_MdtG-like"/>
</dbReference>
<feature type="transmembrane region" description="Helical" evidence="7">
    <location>
        <begin position="254"/>
        <end position="277"/>
    </location>
</feature>
<feature type="transmembrane region" description="Helical" evidence="7">
    <location>
        <begin position="159"/>
        <end position="177"/>
    </location>
</feature>
<dbReference type="AlphaFoldDB" id="A0A1W1W940"/>
<dbReference type="PRINTS" id="PR01035">
    <property type="entry name" value="TCRTETA"/>
</dbReference>
<feature type="transmembrane region" description="Helical" evidence="7">
    <location>
        <begin position="289"/>
        <end position="310"/>
    </location>
</feature>
<dbReference type="InterPro" id="IPR020846">
    <property type="entry name" value="MFS_dom"/>
</dbReference>
<keyword evidence="3" id="KW-1003">Cell membrane</keyword>
<feature type="domain" description="Major facilitator superfamily (MFS) profile" evidence="8">
    <location>
        <begin position="7"/>
        <end position="432"/>
    </location>
</feature>
<evidence type="ECO:0000256" key="3">
    <source>
        <dbReference type="ARBA" id="ARBA00022475"/>
    </source>
</evidence>
<sequence length="442" mass="46068">MRPNYKALGVYLLGVFIGALDTNVLGPVFPVIARSFHVNLEIAAWTVTAYTVAYIASTVLAGALGDRLGHRKVFVWGIILFAVASITEALSREFALFVIARIVQGAGAGAVYPNGQAEGLKQFPPEKHGMALGMFGAVFGLASVIGPTLGGILGQVFGWPAVFIINLPIALIVLAMLRNAPPSTVVPRALPDWVGGASFSAGLASILLVIMGQGIIRLVFFILAVFFFGLMIWRQKVAKTPFLDSKPLMNKAGVAMMIGAALIGLDMSAAIFVPALVQSDLHFSVLQSGLALLPAAFTGALLAGAGGIMVDRMGAKKILAVGLVAAGVGAVLLAWPHLTFFRFILAMMALGLGTAFTMGAPLNRLALDLYKTDQAGEALSLMAVFRATGLAAGPILLTAAKVVHGFTGMYGTVAIASVIGALVFMVVPEHRPGMRTSLAQKG</sequence>
<feature type="transmembrane region" description="Helical" evidence="7">
    <location>
        <begin position="42"/>
        <end position="61"/>
    </location>
</feature>
<reference evidence="10" key="1">
    <citation type="submission" date="2017-04" db="EMBL/GenBank/DDBJ databases">
        <authorList>
            <person name="Varghese N."/>
            <person name="Submissions S."/>
        </authorList>
    </citation>
    <scope>NUCLEOTIDE SEQUENCE [LARGE SCALE GENOMIC DNA]</scope>
    <source>
        <strain evidence="10">DSM 9293</strain>
    </source>
</reference>
<feature type="transmembrane region" description="Helical" evidence="7">
    <location>
        <begin position="7"/>
        <end position="30"/>
    </location>
</feature>
<feature type="transmembrane region" description="Helical" evidence="7">
    <location>
        <begin position="341"/>
        <end position="362"/>
    </location>
</feature>
<gene>
    <name evidence="9" type="ORF">SAMN00768000_0484</name>
</gene>
<evidence type="ECO:0000259" key="8">
    <source>
        <dbReference type="PROSITE" id="PS50850"/>
    </source>
</evidence>
<dbReference type="RefSeq" id="WP_020376358.1">
    <property type="nucleotide sequence ID" value="NZ_FWWY01000001.1"/>
</dbReference>
<accession>A0A1W1W940</accession>
<feature type="transmembrane region" description="Helical" evidence="7">
    <location>
        <begin position="73"/>
        <end position="90"/>
    </location>
</feature>
<dbReference type="EMBL" id="FWWY01000001">
    <property type="protein sequence ID" value="SMC02263.1"/>
    <property type="molecule type" value="Genomic_DNA"/>
</dbReference>
<evidence type="ECO:0000256" key="4">
    <source>
        <dbReference type="ARBA" id="ARBA00022692"/>
    </source>
</evidence>
<evidence type="ECO:0000256" key="7">
    <source>
        <dbReference type="SAM" id="Phobius"/>
    </source>
</evidence>
<evidence type="ECO:0000256" key="5">
    <source>
        <dbReference type="ARBA" id="ARBA00022989"/>
    </source>
</evidence>
<keyword evidence="4 7" id="KW-0812">Transmembrane</keyword>
<feature type="transmembrane region" description="Helical" evidence="7">
    <location>
        <begin position="383"/>
        <end position="403"/>
    </location>
</feature>
<evidence type="ECO:0000256" key="1">
    <source>
        <dbReference type="ARBA" id="ARBA00004651"/>
    </source>
</evidence>
<feature type="transmembrane region" description="Helical" evidence="7">
    <location>
        <begin position="409"/>
        <end position="427"/>
    </location>
</feature>
<organism evidence="9 10">
    <name type="scientific">Sulfobacillus thermosulfidooxidans (strain DSM 9293 / VKM B-1269 / AT-1)</name>
    <dbReference type="NCBI Taxonomy" id="929705"/>
    <lineage>
        <taxon>Bacteria</taxon>
        <taxon>Bacillati</taxon>
        <taxon>Bacillota</taxon>
        <taxon>Clostridia</taxon>
        <taxon>Eubacteriales</taxon>
        <taxon>Clostridiales Family XVII. Incertae Sedis</taxon>
        <taxon>Sulfobacillus</taxon>
    </lineage>
</organism>
<evidence type="ECO:0000256" key="2">
    <source>
        <dbReference type="ARBA" id="ARBA00022448"/>
    </source>
</evidence>